<feature type="binding site" description="axial binding residue" evidence="8">
    <location>
        <position position="447"/>
    </location>
    <ligand>
        <name>heme</name>
        <dbReference type="ChEBI" id="CHEBI:30413"/>
    </ligand>
    <ligandPart>
        <name>Fe</name>
        <dbReference type="ChEBI" id="CHEBI:18248"/>
    </ligandPart>
</feature>
<dbReference type="GO" id="GO:0005506">
    <property type="term" value="F:iron ion binding"/>
    <property type="evidence" value="ECO:0007669"/>
    <property type="project" value="InterPro"/>
</dbReference>
<evidence type="ECO:0000256" key="7">
    <source>
        <dbReference type="ARBA" id="ARBA00023033"/>
    </source>
</evidence>
<evidence type="ECO:0000256" key="4">
    <source>
        <dbReference type="ARBA" id="ARBA00022723"/>
    </source>
</evidence>
<protein>
    <recommendedName>
        <fullName evidence="12">Cytochrome P450</fullName>
    </recommendedName>
</protein>
<keyword evidence="3 8" id="KW-0349">Heme</keyword>
<name>A0AAN7ZJH6_9COLE</name>
<dbReference type="SUPFAM" id="SSF48264">
    <property type="entry name" value="Cytochrome P450"/>
    <property type="match status" value="1"/>
</dbReference>
<evidence type="ECO:0000256" key="6">
    <source>
        <dbReference type="ARBA" id="ARBA00023004"/>
    </source>
</evidence>
<dbReference type="GO" id="GO:0020037">
    <property type="term" value="F:heme binding"/>
    <property type="evidence" value="ECO:0007669"/>
    <property type="project" value="InterPro"/>
</dbReference>
<comment type="caution">
    <text evidence="10">The sequence shown here is derived from an EMBL/GenBank/DDBJ whole genome shotgun (WGS) entry which is preliminary data.</text>
</comment>
<evidence type="ECO:0000313" key="11">
    <source>
        <dbReference type="Proteomes" id="UP001329430"/>
    </source>
</evidence>
<keyword evidence="6 8" id="KW-0408">Iron</keyword>
<keyword evidence="7 9" id="KW-0503">Monooxygenase</keyword>
<dbReference type="PROSITE" id="PS00086">
    <property type="entry name" value="CYTOCHROME_P450"/>
    <property type="match status" value="1"/>
</dbReference>
<dbReference type="CDD" id="cd20628">
    <property type="entry name" value="CYP4"/>
    <property type="match status" value="1"/>
</dbReference>
<comment type="cofactor">
    <cofactor evidence="1 8">
        <name>heme</name>
        <dbReference type="ChEBI" id="CHEBI:30413"/>
    </cofactor>
</comment>
<keyword evidence="11" id="KW-1185">Reference proteome</keyword>
<dbReference type="InterPro" id="IPR050196">
    <property type="entry name" value="Cytochrome_P450_Monoox"/>
</dbReference>
<dbReference type="InterPro" id="IPR017972">
    <property type="entry name" value="Cyt_P450_CS"/>
</dbReference>
<dbReference type="GO" id="GO:0016705">
    <property type="term" value="F:oxidoreductase activity, acting on paired donors, with incorporation or reduction of molecular oxygen"/>
    <property type="evidence" value="ECO:0007669"/>
    <property type="project" value="InterPro"/>
</dbReference>
<reference evidence="10 11" key="1">
    <citation type="journal article" date="2024" name="Insects">
        <title>An Improved Chromosome-Level Genome Assembly of the Firefly Pyrocoelia pectoralis.</title>
        <authorList>
            <person name="Fu X."/>
            <person name="Meyer-Rochow V.B."/>
            <person name="Ballantyne L."/>
            <person name="Zhu X."/>
        </authorList>
    </citation>
    <scope>NUCLEOTIDE SEQUENCE [LARGE SCALE GENOMIC DNA]</scope>
    <source>
        <strain evidence="10">XCY_ONT2</strain>
    </source>
</reference>
<comment type="similarity">
    <text evidence="2 9">Belongs to the cytochrome P450 family.</text>
</comment>
<accession>A0AAN7ZJH6</accession>
<evidence type="ECO:0000256" key="3">
    <source>
        <dbReference type="ARBA" id="ARBA00022617"/>
    </source>
</evidence>
<evidence type="ECO:0000256" key="2">
    <source>
        <dbReference type="ARBA" id="ARBA00010617"/>
    </source>
</evidence>
<dbReference type="AlphaFoldDB" id="A0AAN7ZJH6"/>
<dbReference type="Gene3D" id="1.10.630.10">
    <property type="entry name" value="Cytochrome P450"/>
    <property type="match status" value="1"/>
</dbReference>
<evidence type="ECO:0000256" key="5">
    <source>
        <dbReference type="ARBA" id="ARBA00023002"/>
    </source>
</evidence>
<dbReference type="InterPro" id="IPR002401">
    <property type="entry name" value="Cyt_P450_E_grp-I"/>
</dbReference>
<dbReference type="Pfam" id="PF00067">
    <property type="entry name" value="p450"/>
    <property type="match status" value="1"/>
</dbReference>
<sequence>MSVVAVIALVTFFFILIISKYIKCKKYIKHLERYPSPPTVPLLGNALDFKPPVDFISKFAEYAEQYGDIVKLYLGPIPSKLIISNYKLIEMVLNSNTILNKGREYKYFSNWLGNGLLLSDGDSRWRSHRKLLLPSFHVQIFQEFLEIFETNAQLLVKKLEQELEKPSFDIHPYIQLCSLDMICEAAMGTSIHAQENSNSDYARSVKLMGEMFVKRSYSPILRNDFLYRFSNLYKEEKRALRILHGHTTAVIENRKKELRQKAQNHDVFDKFARKKKLTLLDLILEKRNEVTSLTDTAVREEIETFMFAGHDTTATALGFTTFCLSQNLKIQNNVVEELNEIFADDISRLVTLEDITKMRYMEAVIKEALRIYTPVPYISRTVSDEFEFDGGTIPQGVTVLLNIHGLHHNPKYFPDPDRFIPERFLGDHNGNGFPYSHIPFSAGPRNCIGQKFAMLEMKSVLSILLRHYEILPSNPRHTPLLSTQTVLFSKNGIHVRIAKRK</sequence>
<dbReference type="Proteomes" id="UP001329430">
    <property type="component" value="Chromosome 3"/>
</dbReference>
<dbReference type="PANTHER" id="PTHR24291:SF187">
    <property type="entry name" value="CYTOCHROME P450 4AE1-RELATED"/>
    <property type="match status" value="1"/>
</dbReference>
<dbReference type="InterPro" id="IPR036396">
    <property type="entry name" value="Cyt_P450_sf"/>
</dbReference>
<evidence type="ECO:0000256" key="8">
    <source>
        <dbReference type="PIRSR" id="PIRSR602401-1"/>
    </source>
</evidence>
<dbReference type="PRINTS" id="PR00463">
    <property type="entry name" value="EP450I"/>
</dbReference>
<evidence type="ECO:0000256" key="1">
    <source>
        <dbReference type="ARBA" id="ARBA00001971"/>
    </source>
</evidence>
<keyword evidence="5 9" id="KW-0560">Oxidoreductase</keyword>
<evidence type="ECO:0000313" key="10">
    <source>
        <dbReference type="EMBL" id="KAK5646142.1"/>
    </source>
</evidence>
<dbReference type="PANTHER" id="PTHR24291">
    <property type="entry name" value="CYTOCHROME P450 FAMILY 4"/>
    <property type="match status" value="1"/>
</dbReference>
<organism evidence="10 11">
    <name type="scientific">Pyrocoelia pectoralis</name>
    <dbReference type="NCBI Taxonomy" id="417401"/>
    <lineage>
        <taxon>Eukaryota</taxon>
        <taxon>Metazoa</taxon>
        <taxon>Ecdysozoa</taxon>
        <taxon>Arthropoda</taxon>
        <taxon>Hexapoda</taxon>
        <taxon>Insecta</taxon>
        <taxon>Pterygota</taxon>
        <taxon>Neoptera</taxon>
        <taxon>Endopterygota</taxon>
        <taxon>Coleoptera</taxon>
        <taxon>Polyphaga</taxon>
        <taxon>Elateriformia</taxon>
        <taxon>Elateroidea</taxon>
        <taxon>Lampyridae</taxon>
        <taxon>Lampyrinae</taxon>
        <taxon>Pyrocoelia</taxon>
    </lineage>
</organism>
<dbReference type="InterPro" id="IPR001128">
    <property type="entry name" value="Cyt_P450"/>
</dbReference>
<proteinExistence type="inferred from homology"/>
<dbReference type="EMBL" id="JAVRBK010000003">
    <property type="protein sequence ID" value="KAK5646142.1"/>
    <property type="molecule type" value="Genomic_DNA"/>
</dbReference>
<dbReference type="GO" id="GO:0004497">
    <property type="term" value="F:monooxygenase activity"/>
    <property type="evidence" value="ECO:0007669"/>
    <property type="project" value="UniProtKB-KW"/>
</dbReference>
<keyword evidence="4 8" id="KW-0479">Metal-binding</keyword>
<gene>
    <name evidence="10" type="ORF">RI129_004606</name>
</gene>
<evidence type="ECO:0008006" key="12">
    <source>
        <dbReference type="Google" id="ProtNLM"/>
    </source>
</evidence>
<evidence type="ECO:0000256" key="9">
    <source>
        <dbReference type="RuleBase" id="RU000461"/>
    </source>
</evidence>
<dbReference type="PRINTS" id="PR00385">
    <property type="entry name" value="P450"/>
</dbReference>